<comment type="similarity">
    <text evidence="2">Belongs to the transketolase family.</text>
</comment>
<comment type="cofactor">
    <cofactor evidence="1">
        <name>thiamine diphosphate</name>
        <dbReference type="ChEBI" id="CHEBI:58937"/>
    </cofactor>
</comment>
<gene>
    <name evidence="5" type="ORF">SAMN04490355_102244</name>
</gene>
<reference evidence="6" key="1">
    <citation type="submission" date="2016-10" db="EMBL/GenBank/DDBJ databases">
        <authorList>
            <person name="Varghese N."/>
            <person name="Submissions S."/>
        </authorList>
    </citation>
    <scope>NUCLEOTIDE SEQUENCE [LARGE SCALE GENOMIC DNA]</scope>
    <source>
        <strain evidence="6">DSM 13327</strain>
    </source>
</reference>
<evidence type="ECO:0000256" key="2">
    <source>
        <dbReference type="ARBA" id="ARBA00007131"/>
    </source>
</evidence>
<evidence type="ECO:0000313" key="6">
    <source>
        <dbReference type="Proteomes" id="UP000199520"/>
    </source>
</evidence>
<dbReference type="Gene3D" id="3.40.50.970">
    <property type="match status" value="1"/>
</dbReference>
<dbReference type="InterPro" id="IPR029061">
    <property type="entry name" value="THDP-binding"/>
</dbReference>
<dbReference type="SUPFAM" id="SSF52518">
    <property type="entry name" value="Thiamin diphosphate-binding fold (THDP-binding)"/>
    <property type="match status" value="1"/>
</dbReference>
<evidence type="ECO:0000256" key="3">
    <source>
        <dbReference type="ARBA" id="ARBA00023052"/>
    </source>
</evidence>
<evidence type="ECO:0000259" key="4">
    <source>
        <dbReference type="Pfam" id="PF00456"/>
    </source>
</evidence>
<dbReference type="EMBL" id="FOTS01000022">
    <property type="protein sequence ID" value="SFL86151.1"/>
    <property type="molecule type" value="Genomic_DNA"/>
</dbReference>
<dbReference type="Pfam" id="PF00456">
    <property type="entry name" value="Transketolase_N"/>
    <property type="match status" value="1"/>
</dbReference>
<sequence>MYTQSLEELKKSCKDVRGDIVRMTAAAGSGHPGGSLSAVELMTALYFNVMNHRPQEVAWPERDRFILSKGHVCPVLYSVMARSGYFSVEELLTLRTLGSKLQGHPSSKLLPGVEVSSGSLGQGLSIANGLALSARLNKKGFRIYCLLGDGELQEGQVWEAVMTAAHYKLDQVCALVDYNNLQIDGTVEAVMGVAPLVEKWQSFNWHTIQIDGHDLSQVLAAYEEAKQTKGKPSVIIATTVKGKGCSFMENVAGWHGKSCNEKELQIALDDIYGKGN</sequence>
<dbReference type="InterPro" id="IPR005474">
    <property type="entry name" value="Transketolase_N"/>
</dbReference>
<organism evidence="5 6">
    <name type="scientific">Pelosinus propionicus DSM 13327</name>
    <dbReference type="NCBI Taxonomy" id="1123291"/>
    <lineage>
        <taxon>Bacteria</taxon>
        <taxon>Bacillati</taxon>
        <taxon>Bacillota</taxon>
        <taxon>Negativicutes</taxon>
        <taxon>Selenomonadales</taxon>
        <taxon>Sporomusaceae</taxon>
        <taxon>Pelosinus</taxon>
    </lineage>
</organism>
<feature type="domain" description="Transketolase N-terminal" evidence="4">
    <location>
        <begin position="23"/>
        <end position="265"/>
    </location>
</feature>
<evidence type="ECO:0000313" key="5">
    <source>
        <dbReference type="EMBL" id="SFL86151.1"/>
    </source>
</evidence>
<proteinExistence type="inferred from homology"/>
<keyword evidence="3" id="KW-0786">Thiamine pyrophosphate</keyword>
<name>A0A1I4L5G1_9FIRM</name>
<keyword evidence="6" id="KW-1185">Reference proteome</keyword>
<protein>
    <submittedName>
        <fullName evidence="5">Transketolase subunit A</fullName>
    </submittedName>
</protein>
<evidence type="ECO:0000256" key="1">
    <source>
        <dbReference type="ARBA" id="ARBA00001964"/>
    </source>
</evidence>
<dbReference type="PANTHER" id="PTHR47514:SF1">
    <property type="entry name" value="TRANSKETOLASE N-TERMINAL SECTION-RELATED"/>
    <property type="match status" value="1"/>
</dbReference>
<dbReference type="STRING" id="1123291.SAMN04490355_102244"/>
<dbReference type="AlphaFoldDB" id="A0A1I4L5G1"/>
<dbReference type="PANTHER" id="PTHR47514">
    <property type="entry name" value="TRANSKETOLASE N-TERMINAL SECTION-RELATED"/>
    <property type="match status" value="1"/>
</dbReference>
<dbReference type="Proteomes" id="UP000199520">
    <property type="component" value="Unassembled WGS sequence"/>
</dbReference>
<accession>A0A1I4L5G1</accession>
<dbReference type="CDD" id="cd02012">
    <property type="entry name" value="TPP_TK"/>
    <property type="match status" value="1"/>
</dbReference>